<name>A0A061DEJ8_BABBI</name>
<evidence type="ECO:0000313" key="1">
    <source>
        <dbReference type="EMBL" id="CDR97405.1"/>
    </source>
</evidence>
<proteinExistence type="predicted"/>
<dbReference type="RefSeq" id="XP_012769591.1">
    <property type="nucleotide sequence ID" value="XM_012914137.1"/>
</dbReference>
<sequence>MERLDSAWAAFARTPAPPATRLCMAGIGPPNRVYRLAEPHLRMKHDVYMDLPLIISCPSERVSDAT</sequence>
<dbReference type="KEGG" id="bbig:BBBOND_0313080"/>
<protein>
    <submittedName>
        <fullName evidence="1">Uncharacterized protein</fullName>
    </submittedName>
</protein>
<dbReference type="EMBL" id="LK391709">
    <property type="protein sequence ID" value="CDR97405.1"/>
    <property type="molecule type" value="Genomic_DNA"/>
</dbReference>
<organism evidence="1 2">
    <name type="scientific">Babesia bigemina</name>
    <dbReference type="NCBI Taxonomy" id="5866"/>
    <lineage>
        <taxon>Eukaryota</taxon>
        <taxon>Sar</taxon>
        <taxon>Alveolata</taxon>
        <taxon>Apicomplexa</taxon>
        <taxon>Aconoidasida</taxon>
        <taxon>Piroplasmida</taxon>
        <taxon>Babesiidae</taxon>
        <taxon>Babesia</taxon>
    </lineage>
</organism>
<dbReference type="VEuPathDB" id="PiroplasmaDB:BBBOND_0313080"/>
<dbReference type="AlphaFoldDB" id="A0A061DEJ8"/>
<reference evidence="2" key="1">
    <citation type="journal article" date="2014" name="Nucleic Acids Res.">
        <title>The evolutionary dynamics of variant antigen genes in Babesia reveal a history of genomic innovation underlying host-parasite interaction.</title>
        <authorList>
            <person name="Jackson A.P."/>
            <person name="Otto T.D."/>
            <person name="Darby A."/>
            <person name="Ramaprasad A."/>
            <person name="Xia D."/>
            <person name="Echaide I.E."/>
            <person name="Farber M."/>
            <person name="Gahlot S."/>
            <person name="Gamble J."/>
            <person name="Gupta D."/>
            <person name="Gupta Y."/>
            <person name="Jackson L."/>
            <person name="Malandrin L."/>
            <person name="Malas T.B."/>
            <person name="Moussa E."/>
            <person name="Nair M."/>
            <person name="Reid A.J."/>
            <person name="Sanders M."/>
            <person name="Sharma J."/>
            <person name="Tracey A."/>
            <person name="Quail M.A."/>
            <person name="Weir W."/>
            <person name="Wastling J.M."/>
            <person name="Hall N."/>
            <person name="Willadsen P."/>
            <person name="Lingelbach K."/>
            <person name="Shiels B."/>
            <person name="Tait A."/>
            <person name="Berriman M."/>
            <person name="Allred D.R."/>
            <person name="Pain A."/>
        </authorList>
    </citation>
    <scope>NUCLEOTIDE SEQUENCE [LARGE SCALE GENOMIC DNA]</scope>
    <source>
        <strain evidence="2">Bond</strain>
    </source>
</reference>
<keyword evidence="2" id="KW-1185">Reference proteome</keyword>
<accession>A0A061DEJ8</accession>
<dbReference type="GeneID" id="24565946"/>
<dbReference type="Proteomes" id="UP000033188">
    <property type="component" value="Chromosome 3"/>
</dbReference>
<evidence type="ECO:0000313" key="2">
    <source>
        <dbReference type="Proteomes" id="UP000033188"/>
    </source>
</evidence>
<gene>
    <name evidence="1" type="ORF">BBBOND_0313080</name>
</gene>